<protein>
    <recommendedName>
        <fullName evidence="3">beta-N-acetylhexosaminidase</fullName>
        <ecNumber evidence="3">3.2.1.52</ecNumber>
    </recommendedName>
</protein>
<reference evidence="10 11" key="1">
    <citation type="submission" date="2015-02" db="EMBL/GenBank/DDBJ databases">
        <title>Draft genome sequences of ten Microbacterium spp. with emphasis on heavy metal contaminated environments.</title>
        <authorList>
            <person name="Corretto E."/>
        </authorList>
    </citation>
    <scope>NUCLEOTIDE SEQUENCE [LARGE SCALE GENOMIC DNA]</scope>
    <source>
        <strain evidence="10 11">ARN176</strain>
    </source>
</reference>
<proteinExistence type="inferred from homology"/>
<dbReference type="STRING" id="582680.RS86_01859"/>
<evidence type="ECO:0000256" key="1">
    <source>
        <dbReference type="ARBA" id="ARBA00001231"/>
    </source>
</evidence>
<evidence type="ECO:0000256" key="7">
    <source>
        <dbReference type="SAM" id="MobiDB-lite"/>
    </source>
</evidence>
<dbReference type="EMBL" id="JYIX01000034">
    <property type="protein sequence ID" value="KJL33200.1"/>
    <property type="molecule type" value="Genomic_DNA"/>
</dbReference>
<keyword evidence="11" id="KW-1185">Reference proteome</keyword>
<dbReference type="PATRIC" id="fig|582680.6.peg.1923"/>
<dbReference type="SUPFAM" id="SSF51445">
    <property type="entry name" value="(Trans)glycosidases"/>
    <property type="match status" value="1"/>
</dbReference>
<dbReference type="GO" id="GO:0005975">
    <property type="term" value="P:carbohydrate metabolic process"/>
    <property type="evidence" value="ECO:0007669"/>
    <property type="project" value="InterPro"/>
</dbReference>
<dbReference type="Pfam" id="PF00728">
    <property type="entry name" value="Glyco_hydro_20"/>
    <property type="match status" value="2"/>
</dbReference>
<evidence type="ECO:0000256" key="2">
    <source>
        <dbReference type="ARBA" id="ARBA00006285"/>
    </source>
</evidence>
<keyword evidence="5 10" id="KW-0326">Glycosidase</keyword>
<evidence type="ECO:0000256" key="3">
    <source>
        <dbReference type="ARBA" id="ARBA00012663"/>
    </source>
</evidence>
<dbReference type="Gene3D" id="3.20.20.80">
    <property type="entry name" value="Glycosidases"/>
    <property type="match status" value="1"/>
</dbReference>
<dbReference type="Proteomes" id="UP000033740">
    <property type="component" value="Unassembled WGS sequence"/>
</dbReference>
<dbReference type="SUPFAM" id="SSF55545">
    <property type="entry name" value="beta-N-acetylhexosaminidase-like domain"/>
    <property type="match status" value="1"/>
</dbReference>
<name>A0A0F0LLS6_9MICO</name>
<evidence type="ECO:0000259" key="8">
    <source>
        <dbReference type="Pfam" id="PF00728"/>
    </source>
</evidence>
<dbReference type="InterPro" id="IPR017853">
    <property type="entry name" value="GH"/>
</dbReference>
<comment type="caution">
    <text evidence="10">The sequence shown here is derived from an EMBL/GenBank/DDBJ whole genome shotgun (WGS) entry which is preliminary data.</text>
</comment>
<comment type="similarity">
    <text evidence="2">Belongs to the glycosyl hydrolase 20 family.</text>
</comment>
<dbReference type="GO" id="GO:0030203">
    <property type="term" value="P:glycosaminoglycan metabolic process"/>
    <property type="evidence" value="ECO:0007669"/>
    <property type="project" value="TreeGrafter"/>
</dbReference>
<dbReference type="InterPro" id="IPR025705">
    <property type="entry name" value="Beta_hexosaminidase_sua/sub"/>
</dbReference>
<feature type="active site" description="Proton donor" evidence="6">
    <location>
        <position position="339"/>
    </location>
</feature>
<evidence type="ECO:0000259" key="9">
    <source>
        <dbReference type="Pfam" id="PF02838"/>
    </source>
</evidence>
<feature type="domain" description="Glycoside hydrolase family 20 catalytic" evidence="8">
    <location>
        <begin position="158"/>
        <end position="340"/>
    </location>
</feature>
<dbReference type="InterPro" id="IPR015882">
    <property type="entry name" value="HEX_bac_N"/>
</dbReference>
<dbReference type="PANTHER" id="PTHR22600:SF57">
    <property type="entry name" value="BETA-N-ACETYLHEXOSAMINIDASE"/>
    <property type="match status" value="1"/>
</dbReference>
<comment type="catalytic activity">
    <reaction evidence="1">
        <text>Hydrolysis of terminal non-reducing N-acetyl-D-hexosamine residues in N-acetyl-beta-D-hexosaminides.</text>
        <dbReference type="EC" id="3.2.1.52"/>
    </reaction>
</comment>
<dbReference type="AlphaFoldDB" id="A0A0F0LLS6"/>
<organism evidence="10 11">
    <name type="scientific">Microbacterium azadirachtae</name>
    <dbReference type="NCBI Taxonomy" id="582680"/>
    <lineage>
        <taxon>Bacteria</taxon>
        <taxon>Bacillati</taxon>
        <taxon>Actinomycetota</taxon>
        <taxon>Actinomycetes</taxon>
        <taxon>Micrococcales</taxon>
        <taxon>Microbacteriaceae</taxon>
        <taxon>Microbacterium</taxon>
    </lineage>
</organism>
<dbReference type="PANTHER" id="PTHR22600">
    <property type="entry name" value="BETA-HEXOSAMINIDASE"/>
    <property type="match status" value="1"/>
</dbReference>
<dbReference type="PRINTS" id="PR00738">
    <property type="entry name" value="GLHYDRLASE20"/>
</dbReference>
<feature type="domain" description="Glycoside hydrolase family 20 catalytic" evidence="8">
    <location>
        <begin position="349"/>
        <end position="496"/>
    </location>
</feature>
<dbReference type="EC" id="3.2.1.52" evidence="3"/>
<sequence length="557" mass="59907">MGMGIRRAMTPGRLRTPARARYVLFMVLHDAPSLIPFPSSVQLGEADVPLRSVRLTGDPDTVALLHADLEALLGRDVLSDTGTTEIALGIDATRGTVEGYTLDADAEGIRITGHDAAGLFYGTRTLLQLLRRGERPGSADGESGWSVPEVRIEDAPRFRYRGVMLDVARHFFGVADVERWIDRAVSLKYNHLHLHLTDDQGWRIQIDAWPQLTGAGSGGDATGGPGGFYTKDDIREIVAYAAARHMTVVPEIDLPGHTHAIGLGYPDLVELPAITEANITEAAALNQPLPVHGVHYAAWGVGHSSVRIHEERTYDLIRDVLTEVAELMPGPYLHIGGDECLGTSAADFALFFERAGRLAAATGKTPVAWHEAGAVDGLVTGMIGQYWGSAVPQGDHAAHARRFVERGGALILSPSDRAYLDMKPRADHPRGLAWAGIVALRTSYDWDPATVLDGVPAASILGVEAPLWTESVTTLAEADGLAFPRIAAQAEIGWSEQNGAERSWRSFRARVAQLVPAWEASGIAVDRAALDDDPEHDEGVPQARIHPASAPSTEETA</sequence>
<feature type="domain" description="Beta-hexosaminidase bacterial type N-terminal" evidence="9">
    <location>
        <begin position="32"/>
        <end position="155"/>
    </location>
</feature>
<dbReference type="GO" id="GO:0004563">
    <property type="term" value="F:beta-N-acetylhexosaminidase activity"/>
    <property type="evidence" value="ECO:0007669"/>
    <property type="project" value="UniProtKB-EC"/>
</dbReference>
<dbReference type="CDD" id="cd06568">
    <property type="entry name" value="GH20_SpHex_like"/>
    <property type="match status" value="1"/>
</dbReference>
<dbReference type="Pfam" id="PF02838">
    <property type="entry name" value="Glyco_hydro_20b"/>
    <property type="match status" value="1"/>
</dbReference>
<evidence type="ECO:0000313" key="11">
    <source>
        <dbReference type="Proteomes" id="UP000033740"/>
    </source>
</evidence>
<evidence type="ECO:0000256" key="5">
    <source>
        <dbReference type="ARBA" id="ARBA00023295"/>
    </source>
</evidence>
<evidence type="ECO:0000256" key="6">
    <source>
        <dbReference type="PIRSR" id="PIRSR625705-1"/>
    </source>
</evidence>
<accession>A0A0F0LLS6</accession>
<dbReference type="InterPro" id="IPR015883">
    <property type="entry name" value="Glyco_hydro_20_cat"/>
</dbReference>
<dbReference type="GO" id="GO:0016020">
    <property type="term" value="C:membrane"/>
    <property type="evidence" value="ECO:0007669"/>
    <property type="project" value="TreeGrafter"/>
</dbReference>
<keyword evidence="4 10" id="KW-0378">Hydrolase</keyword>
<evidence type="ECO:0000313" key="10">
    <source>
        <dbReference type="EMBL" id="KJL33200.1"/>
    </source>
</evidence>
<evidence type="ECO:0000256" key="4">
    <source>
        <dbReference type="ARBA" id="ARBA00022801"/>
    </source>
</evidence>
<dbReference type="Gene3D" id="3.30.379.10">
    <property type="entry name" value="Chitobiase/beta-hexosaminidase domain 2-like"/>
    <property type="match status" value="1"/>
</dbReference>
<dbReference type="InterPro" id="IPR029018">
    <property type="entry name" value="Hex-like_dom2"/>
</dbReference>
<gene>
    <name evidence="10" type="ORF">RS86_01859</name>
</gene>
<feature type="region of interest" description="Disordered" evidence="7">
    <location>
        <begin position="526"/>
        <end position="557"/>
    </location>
</feature>